<evidence type="ECO:0000256" key="1">
    <source>
        <dbReference type="SAM" id="MobiDB-lite"/>
    </source>
</evidence>
<keyword evidence="3" id="KW-1185">Reference proteome</keyword>
<feature type="compositionally biased region" description="Polar residues" evidence="1">
    <location>
        <begin position="109"/>
        <end position="121"/>
    </location>
</feature>
<gene>
    <name evidence="2" type="ORF">PLEPLA_LOCUS10729</name>
</gene>
<feature type="compositionally biased region" description="Polar residues" evidence="1">
    <location>
        <begin position="30"/>
        <end position="49"/>
    </location>
</feature>
<feature type="region of interest" description="Disordered" evidence="1">
    <location>
        <begin position="98"/>
        <end position="121"/>
    </location>
</feature>
<proteinExistence type="predicted"/>
<evidence type="ECO:0000313" key="2">
    <source>
        <dbReference type="EMBL" id="CAB1422811.1"/>
    </source>
</evidence>
<feature type="region of interest" description="Disordered" evidence="1">
    <location>
        <begin position="1"/>
        <end position="68"/>
    </location>
</feature>
<organism evidence="2 3">
    <name type="scientific">Pleuronectes platessa</name>
    <name type="common">European plaice</name>
    <dbReference type="NCBI Taxonomy" id="8262"/>
    <lineage>
        <taxon>Eukaryota</taxon>
        <taxon>Metazoa</taxon>
        <taxon>Chordata</taxon>
        <taxon>Craniata</taxon>
        <taxon>Vertebrata</taxon>
        <taxon>Euteleostomi</taxon>
        <taxon>Actinopterygii</taxon>
        <taxon>Neopterygii</taxon>
        <taxon>Teleostei</taxon>
        <taxon>Neoteleostei</taxon>
        <taxon>Acanthomorphata</taxon>
        <taxon>Carangaria</taxon>
        <taxon>Pleuronectiformes</taxon>
        <taxon>Pleuronectoidei</taxon>
        <taxon>Pleuronectidae</taxon>
        <taxon>Pleuronectes</taxon>
    </lineage>
</organism>
<dbReference type="AlphaFoldDB" id="A0A9N7U183"/>
<evidence type="ECO:0000313" key="3">
    <source>
        <dbReference type="Proteomes" id="UP001153269"/>
    </source>
</evidence>
<name>A0A9N7U183_PLEPL</name>
<dbReference type="EMBL" id="CADEAL010000613">
    <property type="protein sequence ID" value="CAB1422811.1"/>
    <property type="molecule type" value="Genomic_DNA"/>
</dbReference>
<sequence>MTDYGAAKQRAVVRNDTHRGGVLEYAPSPGQVSVRQAVRTPSSSTQRSGSLGLRDPLKQPVGQTSGPARLQHALATACCASAPQRTWHDARLSFNALSPLPPSVPHFSSGLQPSGSMGTMQ</sequence>
<accession>A0A9N7U183</accession>
<protein>
    <submittedName>
        <fullName evidence="2">Uncharacterized protein</fullName>
    </submittedName>
</protein>
<comment type="caution">
    <text evidence="2">The sequence shown here is derived from an EMBL/GenBank/DDBJ whole genome shotgun (WGS) entry which is preliminary data.</text>
</comment>
<dbReference type="Proteomes" id="UP001153269">
    <property type="component" value="Unassembled WGS sequence"/>
</dbReference>
<reference evidence="2" key="1">
    <citation type="submission" date="2020-03" db="EMBL/GenBank/DDBJ databases">
        <authorList>
            <person name="Weist P."/>
        </authorList>
    </citation>
    <scope>NUCLEOTIDE SEQUENCE</scope>
</reference>